<keyword evidence="4" id="KW-0653">Protein transport</keyword>
<evidence type="ECO:0000256" key="5">
    <source>
        <dbReference type="ARBA" id="ARBA00023010"/>
    </source>
</evidence>
<evidence type="ECO:0000259" key="12">
    <source>
        <dbReference type="Pfam" id="PF21093"/>
    </source>
</evidence>
<evidence type="ECO:0000259" key="10">
    <source>
        <dbReference type="Pfam" id="PF10487"/>
    </source>
</evidence>
<comment type="subcellular location">
    <subcellularLocation>
        <location evidence="1">Nucleus</location>
        <location evidence="1">Nuclear pore complex</location>
    </subcellularLocation>
</comment>
<evidence type="ECO:0000256" key="8">
    <source>
        <dbReference type="ARBA" id="ARBA00038387"/>
    </source>
</evidence>
<keyword evidence="7" id="KW-0539">Nucleus</keyword>
<dbReference type="InterPro" id="IPR048883">
    <property type="entry name" value="Nup188_N-subdom_III"/>
</dbReference>
<name>A0AAV5QR37_9ASCO</name>
<dbReference type="Pfam" id="PF18378">
    <property type="entry name" value="Nup188_C"/>
    <property type="match status" value="1"/>
</dbReference>
<evidence type="ECO:0000259" key="11">
    <source>
        <dbReference type="Pfam" id="PF18378"/>
    </source>
</evidence>
<keyword evidence="5" id="KW-0811">Translocation</keyword>
<evidence type="ECO:0000313" key="14">
    <source>
        <dbReference type="Proteomes" id="UP001360560"/>
    </source>
</evidence>
<dbReference type="RefSeq" id="XP_064854343.1">
    <property type="nucleotide sequence ID" value="XM_064998271.1"/>
</dbReference>
<evidence type="ECO:0000256" key="1">
    <source>
        <dbReference type="ARBA" id="ARBA00004567"/>
    </source>
</evidence>
<dbReference type="InterPro" id="IPR044840">
    <property type="entry name" value="Nup188"/>
</dbReference>
<sequence length="1825" mass="206020">MSFPLAKSSNANNKDASSPSWSFESAINILQHKHLELLPALKTFLDSNKKLITDPFGFLNNDSQKLKVTQADIDKEEVKLGGISYSIDKTVTDVKTIEVLAKKLNIDPNQVLKSIIQTNEKRILGLDEIKKNFNHINLIPKANANKDNGPEDNNIYDPKNLIYSLEILKEKRQLFTLVISIFKNQTLDPSLEDITNSILINYESMVDKILSNISSDIDTLLDSDLDITSVDDDAINFERSLSLIIKKECALIISEYLRLLIQILIPINPSNKLIKKWFQLMGKTKCFTSMCSENTEKNHHTETIYSLATIASLLFLGLEVEENVFNIKLNYLSDVSVYNEIQKSIFGNDFTSSLIIYGWNIINFSRYLLFEEFPEANDANKFLSGLNFTLEDFRHQVTECILIAEHKREIFDSILEIHDNITFDHIYKVILASFVKALLPFVKITTKSSISFSKLLKAMATLTLETGMESSEAVVAMNEKTFLESFVLDNNYLKAVQIHKLKVPEDLDALACFMNLINVDGKLAYSVLSSMDTYYHIFKNGELKYEYLSNLISANSFANNEPAIDEDVAVLTQDAIIRTIFEPTSNSDYLRIESGAQLKVLRANKNSFSNQSTTEPSENSESPDQWNAAIFKYNYNGWSLIGKTLENLVSGLSLFDENKSSFINERSISKIKDLSEDLSSNEFKTKNDLILCILNLLVTVFSSVTFEEAEDLIKKFQASASLNFFELIFKILKISLQSKDLDKLTLINKLLNNLLQVGGSGISGFSREVWSVLIKSNYFDVNGSGTGGSGDVLNDNNLLLNIIFANQKSKGDYKFGISLINLADSLIIDALSIENVSDNNNNISLKIKDEIISKLTTIFIASYENFFNWDFNKQYQRFEFGILILDLFSKILFTIYSIDLNNPGTKQKSPTYANNPTLVLKNSGNKIINSFLTSNSFDCLTIKPLEAIINNLISFSPMADSLSIETHDNLSLWYENFVYSVFDFNKLMISLRSTILKSDISVLEQSICNNLKSLIKIYLKFPSLKLKIMNLIIGLINSIYGDEKGGKNSDDKKTKNKQPSLLSYLGDSHSKILLNSLAIDLEGTLIDFNLKNSLYDFFANVLEKNQEGLSIMLLTGVSNQKKKDAKSQTGKSILQILKQNVINLNTYPDSVAIHLLDAISFAFNSWSTAQKIGEDDAKFIESLTSYFSNNINYSPEETNELEDLTETIEKTIKNCYRVKLISSIGEILALYLFSCSNQTIIKPILNLLEAPQFLKTYASKIFRVHNYNSNLHLSTHKDFIKYFGNFKLEDFRRTNLNKVRRYGISTVYNLSLMDQLFCSKYEWNDFLRHGVIQTSLNLQYVSSQNNLIKSWGALVSSYVRFKSSNPSNDFIDLASLLLSINNDEGIPAPSFRDIYLARIELAFFLIYNLSKKLHKNETGSMGKQVTDDQINDLFDAVVASLLSEEVNFLVSLSNNDVQLYRSLLRILLITLNLCSNKAYLLEKNPGVLIDLFGKIIASGSKVIIANIQNEMSSQTVSNSKTSGSTHASPITVNKIEDLLSIISIFKSFAAIKFSNEINESLSILLDANETIKYIMELYTYSSSMLIDDEPIFADLALMYIIELISVDVIAEKLLNYGLFSTLINSPISIEIQKGGIRSDLQPRYHHIWSNGLLTIVLILLGKFGPRVIPDTCIFLKSFEKQIDFTLNNWSKDSLIITTPMIRETSQLILLHKVLNLMNFREFIGVSQQDGEGKEAPHFFPGLDTPKQQAKLLDSLNHLLTHPKYLQSRIVVTHFEDQNIIEEELVNSSVANTSYSGSSMIAVKGKSRLASRLINEIKGLCESLNN</sequence>
<dbReference type="Gene3D" id="1.25.10.70">
    <property type="match status" value="1"/>
</dbReference>
<dbReference type="InterPro" id="IPR018864">
    <property type="entry name" value="Nucleoporin_Nup188_N"/>
</dbReference>
<keyword evidence="2" id="KW-0813">Transport</keyword>
<dbReference type="GO" id="GO:0017056">
    <property type="term" value="F:structural constituent of nuclear pore"/>
    <property type="evidence" value="ECO:0007669"/>
    <property type="project" value="InterPro"/>
</dbReference>
<dbReference type="GeneID" id="90075322"/>
<dbReference type="Proteomes" id="UP001360560">
    <property type="component" value="Unassembled WGS sequence"/>
</dbReference>
<evidence type="ECO:0000256" key="7">
    <source>
        <dbReference type="ARBA" id="ARBA00023242"/>
    </source>
</evidence>
<evidence type="ECO:0000256" key="9">
    <source>
        <dbReference type="ARBA" id="ARBA00040174"/>
    </source>
</evidence>
<evidence type="ECO:0000256" key="3">
    <source>
        <dbReference type="ARBA" id="ARBA00022816"/>
    </source>
</evidence>
<keyword evidence="3" id="KW-0509">mRNA transport</keyword>
<dbReference type="PANTHER" id="PTHR31431:SF1">
    <property type="entry name" value="NUCLEOPORIN NUP188"/>
    <property type="match status" value="1"/>
</dbReference>
<comment type="similarity">
    <text evidence="8">Belongs to the Nup188 family.</text>
</comment>
<accession>A0AAV5QR37</accession>
<comment type="caution">
    <text evidence="13">The sequence shown here is derived from an EMBL/GenBank/DDBJ whole genome shotgun (WGS) entry which is preliminary data.</text>
</comment>
<dbReference type="GO" id="GO:0006606">
    <property type="term" value="P:protein import into nucleus"/>
    <property type="evidence" value="ECO:0007669"/>
    <property type="project" value="TreeGrafter"/>
</dbReference>
<feature type="domain" description="Nucleoporin Nup188 N-terminal subdomain III" evidence="12">
    <location>
        <begin position="629"/>
        <end position="1116"/>
    </location>
</feature>
<dbReference type="EMBL" id="BTFZ01000011">
    <property type="protein sequence ID" value="GMM37347.1"/>
    <property type="molecule type" value="Genomic_DNA"/>
</dbReference>
<dbReference type="GO" id="GO:0051028">
    <property type="term" value="P:mRNA transport"/>
    <property type="evidence" value="ECO:0007669"/>
    <property type="project" value="UniProtKB-KW"/>
</dbReference>
<dbReference type="Pfam" id="PF21093">
    <property type="entry name" value="Nup188_N-subdom_III"/>
    <property type="match status" value="1"/>
</dbReference>
<dbReference type="GO" id="GO:0044611">
    <property type="term" value="C:nuclear pore inner ring"/>
    <property type="evidence" value="ECO:0007669"/>
    <property type="project" value="TreeGrafter"/>
</dbReference>
<evidence type="ECO:0000313" key="13">
    <source>
        <dbReference type="EMBL" id="GMM37347.1"/>
    </source>
</evidence>
<reference evidence="13 14" key="1">
    <citation type="journal article" date="2023" name="Elife">
        <title>Identification of key yeast species and microbe-microbe interactions impacting larval growth of Drosophila in the wild.</title>
        <authorList>
            <person name="Mure A."/>
            <person name="Sugiura Y."/>
            <person name="Maeda R."/>
            <person name="Honda K."/>
            <person name="Sakurai N."/>
            <person name="Takahashi Y."/>
            <person name="Watada M."/>
            <person name="Katoh T."/>
            <person name="Gotoh A."/>
            <person name="Gotoh Y."/>
            <person name="Taniguchi I."/>
            <person name="Nakamura K."/>
            <person name="Hayashi T."/>
            <person name="Katayama T."/>
            <person name="Uemura T."/>
            <person name="Hattori Y."/>
        </authorList>
    </citation>
    <scope>NUCLEOTIDE SEQUENCE [LARGE SCALE GENOMIC DNA]</scope>
    <source>
        <strain evidence="13 14">SC-9</strain>
    </source>
</reference>
<proteinExistence type="inferred from homology"/>
<keyword evidence="14" id="KW-1185">Reference proteome</keyword>
<evidence type="ECO:0000256" key="6">
    <source>
        <dbReference type="ARBA" id="ARBA00023132"/>
    </source>
</evidence>
<feature type="domain" description="Nucleoporin Nup188 N-terminal" evidence="10">
    <location>
        <begin position="40"/>
        <end position="545"/>
    </location>
</feature>
<dbReference type="GO" id="GO:0006405">
    <property type="term" value="P:RNA export from nucleus"/>
    <property type="evidence" value="ECO:0007669"/>
    <property type="project" value="TreeGrafter"/>
</dbReference>
<dbReference type="PANTHER" id="PTHR31431">
    <property type="entry name" value="NUCLEOPORIN NUP188 HOMOLOG"/>
    <property type="match status" value="1"/>
</dbReference>
<keyword evidence="6" id="KW-0906">Nuclear pore complex</keyword>
<evidence type="ECO:0000256" key="2">
    <source>
        <dbReference type="ARBA" id="ARBA00022448"/>
    </source>
</evidence>
<protein>
    <recommendedName>
        <fullName evidence="9">Nucleoporin NUP188</fullName>
    </recommendedName>
</protein>
<feature type="domain" description="Nuclear pore protein Nup188 C-terminal" evidence="11">
    <location>
        <begin position="1433"/>
        <end position="1785"/>
    </location>
</feature>
<evidence type="ECO:0000256" key="4">
    <source>
        <dbReference type="ARBA" id="ARBA00022927"/>
    </source>
</evidence>
<dbReference type="InterPro" id="IPR041634">
    <property type="entry name" value="Nup188_C"/>
</dbReference>
<dbReference type="Pfam" id="PF10487">
    <property type="entry name" value="Nup188_N"/>
    <property type="match status" value="1"/>
</dbReference>
<organism evidence="13 14">
    <name type="scientific">Saccharomycopsis crataegensis</name>
    <dbReference type="NCBI Taxonomy" id="43959"/>
    <lineage>
        <taxon>Eukaryota</taxon>
        <taxon>Fungi</taxon>
        <taxon>Dikarya</taxon>
        <taxon>Ascomycota</taxon>
        <taxon>Saccharomycotina</taxon>
        <taxon>Saccharomycetes</taxon>
        <taxon>Saccharomycopsidaceae</taxon>
        <taxon>Saccharomycopsis</taxon>
    </lineage>
</organism>
<gene>
    <name evidence="13" type="ORF">DASC09_046720</name>
</gene>